<feature type="transmembrane region" description="Helical" evidence="7">
    <location>
        <begin position="184"/>
        <end position="205"/>
    </location>
</feature>
<gene>
    <name evidence="10" type="ORF">CNMCM6805_007506</name>
</gene>
<evidence type="ECO:0000256" key="5">
    <source>
        <dbReference type="ARBA" id="ARBA00023065"/>
    </source>
</evidence>
<keyword evidence="6 7" id="KW-0472">Membrane</keyword>
<evidence type="ECO:0000256" key="2">
    <source>
        <dbReference type="ARBA" id="ARBA00022448"/>
    </source>
</evidence>
<comment type="caution">
    <text evidence="10">The sequence shown here is derived from an EMBL/GenBank/DDBJ whole genome shotgun (WGS) entry which is preliminary data.</text>
</comment>
<dbReference type="PANTHER" id="PTHR32361">
    <property type="entry name" value="FERRIC/CUPRIC REDUCTASE TRANSMEMBRANE COMPONENT"/>
    <property type="match status" value="1"/>
</dbReference>
<dbReference type="GO" id="GO:0005886">
    <property type="term" value="C:plasma membrane"/>
    <property type="evidence" value="ECO:0007669"/>
    <property type="project" value="TreeGrafter"/>
</dbReference>
<feature type="transmembrane region" description="Helical" evidence="7">
    <location>
        <begin position="388"/>
        <end position="408"/>
    </location>
</feature>
<dbReference type="CDD" id="cd03386">
    <property type="entry name" value="PAP2_Aur1_like"/>
    <property type="match status" value="1"/>
</dbReference>
<dbReference type="SFLD" id="SFLDS00052">
    <property type="entry name" value="Ferric_Reductase_Domain"/>
    <property type="match status" value="1"/>
</dbReference>
<evidence type="ECO:0000259" key="8">
    <source>
        <dbReference type="Pfam" id="PF01794"/>
    </source>
</evidence>
<dbReference type="CDD" id="cd06186">
    <property type="entry name" value="NOX_Duox_like_FAD_NADP"/>
    <property type="match status" value="1"/>
</dbReference>
<dbReference type="GO" id="GO:0015677">
    <property type="term" value="P:copper ion import"/>
    <property type="evidence" value="ECO:0007669"/>
    <property type="project" value="TreeGrafter"/>
</dbReference>
<name>A0A8H4H180_9EURO</name>
<feature type="transmembrane region" description="Helical" evidence="7">
    <location>
        <begin position="959"/>
        <end position="979"/>
    </location>
</feature>
<protein>
    <submittedName>
        <fullName evidence="10">Uncharacterized protein</fullName>
    </submittedName>
</protein>
<organism evidence="10 11">
    <name type="scientific">Aspergillus fumigatiaffinis</name>
    <dbReference type="NCBI Taxonomy" id="340414"/>
    <lineage>
        <taxon>Eukaryota</taxon>
        <taxon>Fungi</taxon>
        <taxon>Dikarya</taxon>
        <taxon>Ascomycota</taxon>
        <taxon>Pezizomycotina</taxon>
        <taxon>Eurotiomycetes</taxon>
        <taxon>Eurotiomycetidae</taxon>
        <taxon>Eurotiales</taxon>
        <taxon>Aspergillaceae</taxon>
        <taxon>Aspergillus</taxon>
        <taxon>Aspergillus subgen. Fumigati</taxon>
    </lineage>
</organism>
<feature type="transmembrane region" description="Helical" evidence="7">
    <location>
        <begin position="876"/>
        <end position="896"/>
    </location>
</feature>
<keyword evidence="3 7" id="KW-0812">Transmembrane</keyword>
<evidence type="ECO:0000313" key="10">
    <source>
        <dbReference type="EMBL" id="KAF4236578.1"/>
    </source>
</evidence>
<feature type="transmembrane region" description="Helical" evidence="7">
    <location>
        <begin position="1000"/>
        <end position="1025"/>
    </location>
</feature>
<proteinExistence type="predicted"/>
<dbReference type="InterPro" id="IPR013130">
    <property type="entry name" value="Fe3_Rdtase_TM_dom"/>
</dbReference>
<feature type="domain" description="Ferric oxidoreductase" evidence="8">
    <location>
        <begin position="288"/>
        <end position="404"/>
    </location>
</feature>
<keyword evidence="11" id="KW-1185">Reference proteome</keyword>
<dbReference type="SFLD" id="SFLDG01168">
    <property type="entry name" value="Ferric_reductase_subgroup_(FRE"/>
    <property type="match status" value="1"/>
</dbReference>
<dbReference type="InterPro" id="IPR051410">
    <property type="entry name" value="Ferric/Cupric_Reductase"/>
</dbReference>
<feature type="domain" description="Inositolphosphotransferase Aur1/Ipt1" evidence="9">
    <location>
        <begin position="859"/>
        <end position="1038"/>
    </location>
</feature>
<dbReference type="PANTHER" id="PTHR32361:SF9">
    <property type="entry name" value="FERRIC REDUCTASE TRANSMEMBRANE COMPONENT 3-RELATED"/>
    <property type="match status" value="1"/>
</dbReference>
<dbReference type="Proteomes" id="UP000653565">
    <property type="component" value="Unassembled WGS sequence"/>
</dbReference>
<evidence type="ECO:0000256" key="3">
    <source>
        <dbReference type="ARBA" id="ARBA00022692"/>
    </source>
</evidence>
<evidence type="ECO:0000313" key="11">
    <source>
        <dbReference type="Proteomes" id="UP000653565"/>
    </source>
</evidence>
<feature type="transmembrane region" description="Helical" evidence="7">
    <location>
        <begin position="325"/>
        <end position="346"/>
    </location>
</feature>
<feature type="transmembrane region" description="Helical" evidence="7">
    <location>
        <begin position="908"/>
        <end position="926"/>
    </location>
</feature>
<dbReference type="InterPro" id="IPR026841">
    <property type="entry name" value="Aur1/Ipt1"/>
</dbReference>
<dbReference type="Pfam" id="PF14378">
    <property type="entry name" value="PAP2_3"/>
    <property type="match status" value="1"/>
</dbReference>
<evidence type="ECO:0000259" key="9">
    <source>
        <dbReference type="Pfam" id="PF14378"/>
    </source>
</evidence>
<reference evidence="10" key="1">
    <citation type="journal article" date="2020" name="bioRxiv">
        <title>Genomic and phenotypic heterogeneity of clinical isolates of the human pathogens Aspergillus fumigatus, Aspergillus lentulus and Aspergillus fumigatiaffinis.</title>
        <authorList>
            <person name="dos Santos R.A.C."/>
            <person name="Steenwyk J.L."/>
            <person name="Rivero-Menendez O."/>
            <person name="Mead M.E."/>
            <person name="Silva L.P."/>
            <person name="Bastos R.W."/>
            <person name="Alastruey-Izquierdo A."/>
            <person name="Goldman G.H."/>
            <person name="Rokas A."/>
        </authorList>
    </citation>
    <scope>NUCLEOTIDE SEQUENCE</scope>
    <source>
        <strain evidence="10">CNM-CM6805</strain>
    </source>
</reference>
<dbReference type="GO" id="GO:0006826">
    <property type="term" value="P:iron ion transport"/>
    <property type="evidence" value="ECO:0007669"/>
    <property type="project" value="TreeGrafter"/>
</dbReference>
<reference evidence="10" key="2">
    <citation type="submission" date="2020-04" db="EMBL/GenBank/DDBJ databases">
        <authorList>
            <person name="Santos R.A.C."/>
            <person name="Steenwyk J.L."/>
            <person name="Rivero-Menendez O."/>
            <person name="Mead M.E."/>
            <person name="Silva L.P."/>
            <person name="Bastos R.W."/>
            <person name="Alastruey-Izquierdo A."/>
            <person name="Goldman G.H."/>
            <person name="Rokas A."/>
        </authorList>
    </citation>
    <scope>NUCLEOTIDE SEQUENCE</scope>
    <source>
        <strain evidence="10">CNM-CM6805</strain>
    </source>
</reference>
<dbReference type="EMBL" id="JAAAPX010000051">
    <property type="protein sequence ID" value="KAF4236578.1"/>
    <property type="molecule type" value="Genomic_DNA"/>
</dbReference>
<keyword evidence="5" id="KW-0406">Ion transport</keyword>
<dbReference type="AlphaFoldDB" id="A0A8H4H180"/>
<evidence type="ECO:0000256" key="4">
    <source>
        <dbReference type="ARBA" id="ARBA00022989"/>
    </source>
</evidence>
<feature type="transmembrane region" description="Helical" evidence="7">
    <location>
        <begin position="358"/>
        <end position="376"/>
    </location>
</feature>
<dbReference type="GO" id="GO:0006879">
    <property type="term" value="P:intracellular iron ion homeostasis"/>
    <property type="evidence" value="ECO:0007669"/>
    <property type="project" value="TreeGrafter"/>
</dbReference>
<feature type="transmembrane region" description="Helical" evidence="7">
    <location>
        <begin position="283"/>
        <end position="304"/>
    </location>
</feature>
<evidence type="ECO:0000256" key="7">
    <source>
        <dbReference type="SAM" id="Phobius"/>
    </source>
</evidence>
<keyword evidence="4 7" id="KW-1133">Transmembrane helix</keyword>
<evidence type="ECO:0000256" key="1">
    <source>
        <dbReference type="ARBA" id="ARBA00004141"/>
    </source>
</evidence>
<dbReference type="GO" id="GO:0000293">
    <property type="term" value="F:ferric-chelate reductase activity"/>
    <property type="evidence" value="ECO:0007669"/>
    <property type="project" value="TreeGrafter"/>
</dbReference>
<accession>A0A8H4H180</accession>
<feature type="transmembrane region" description="Helical" evidence="7">
    <location>
        <begin position="1031"/>
        <end position="1051"/>
    </location>
</feature>
<feature type="transmembrane region" description="Helical" evidence="7">
    <location>
        <begin position="245"/>
        <end position="263"/>
    </location>
</feature>
<dbReference type="OrthoDB" id="167398at2759"/>
<sequence length="1099" mass="124626">MKLSRYQRGAQILLSLAIPVASHNPHGRPGHGLIGYGISMYKPVCAYACRASITNPLKCDTTADHDMVMDETGMAMNTPSPVCYANNDPFLQTLAYCMYIHCADISVSVLENYWELNVAGRLQHQPSPKESYQEALVSLARPPTTILNTSAVLDIASLVEEGTYLSNYNTLWTFEAVETSHERYGLVLLLTGAIIPIACSLLRFVPFPAALRVWFKAVFIDPPFVGRRHSSPILDTFFMPTRGQALFIAYLLIINIILCAVGFRSANPSTWYASKHDEILTYVANRIGVLSFANIPLLVLYTGRNNFLLWLTDWSHSTFLLLHRWLAFICTLEACLHSAIYLQIAVANNEHSTESKQAFWIWGVVATLAMAILIPSSTWPIRKRCYELFLAWHVVLSFLALLACYWHIWYRYGHQWGYETWIYVAFGIWAFERVFRVLRLARNGIQKAHVTVLDDEYLKVEVPGVHAQGHVYLYFPTLTWRVWENHPFSAIASFRREDNMERKIDVVAQDVKSEYLSKKVTSLTTFPDSDKPPSTSSSQDLVPEGSYQPCLTFFVRTLSGTTRHLRARAQLPVLVEGSYSPSPLVSHHWRDHPNVIAIAGGVGITALVPDLCSHRGGRTLFWASRSKALIESVQETVGDACWRDMNVRIYHDRRMDIPALLTEEVQKYQEIFSRFLLLTTVDPHLTTAALLDSSHSSLPAVMDARAESPDLGKPQFESHSWLEPIIVVSIMIGSLIINRRRGFSIFGSRATVDDNGSSTEDYPSKLPTICGIAIEIPDSSRWAHHIHSRILQKFPFLVEMFYWAVNYLFYSVTKATSQWLSPAEIGVVQVAQDHGVGILNFEHHSIARFFFPIEESDFQSFFLNGHQSIMTFFNRIYSLVHIPGTVLFLGWYYYAAENHNTFAVARRTMTLGNFAAFLIFCFYPCMPPRLLPDSYGFYDTVRQEHAESVWVGGKSVNQFAAMPSLHFTYAFVIGCTFIYHSGLVHRLQGRPVRKSPLTQIFFMVMAFVYPLLVLSVIIATANHYWLDATVATFTVTICFLGNRVLLLLLPVEYCICWALRLAKPVPTTGDRNLHKWRQSRGDVPLLAEQDSDRFSDSVV</sequence>
<comment type="subcellular location">
    <subcellularLocation>
        <location evidence="1">Membrane</location>
        <topology evidence="1">Multi-pass membrane protein</topology>
    </subcellularLocation>
</comment>
<keyword evidence="2" id="KW-0813">Transport</keyword>
<evidence type="ECO:0000256" key="6">
    <source>
        <dbReference type="ARBA" id="ARBA00023136"/>
    </source>
</evidence>
<dbReference type="Pfam" id="PF01794">
    <property type="entry name" value="Ferric_reduct"/>
    <property type="match status" value="1"/>
</dbReference>